<name>A0A2S7U664_9BACT</name>
<accession>A0A2S7U664</accession>
<keyword evidence="1" id="KW-0808">Transferase</keyword>
<evidence type="ECO:0000259" key="3">
    <source>
        <dbReference type="Pfam" id="PF04389"/>
    </source>
</evidence>
<keyword evidence="2" id="KW-0012">Acyltransferase</keyword>
<organism evidence="4 5">
    <name type="scientific">Rubritalea profundi</name>
    <dbReference type="NCBI Taxonomy" id="1658618"/>
    <lineage>
        <taxon>Bacteria</taxon>
        <taxon>Pseudomonadati</taxon>
        <taxon>Verrucomicrobiota</taxon>
        <taxon>Verrucomicrobiia</taxon>
        <taxon>Verrucomicrobiales</taxon>
        <taxon>Rubritaleaceae</taxon>
        <taxon>Rubritalea</taxon>
    </lineage>
</organism>
<evidence type="ECO:0000256" key="2">
    <source>
        <dbReference type="ARBA" id="ARBA00023315"/>
    </source>
</evidence>
<dbReference type="PANTHER" id="PTHR12283:SF6">
    <property type="entry name" value="GLUTAMINYL-PEPTIDE CYCLOTRANSFERASE-RELATED"/>
    <property type="match status" value="1"/>
</dbReference>
<evidence type="ECO:0000313" key="4">
    <source>
        <dbReference type="EMBL" id="PQJ30050.1"/>
    </source>
</evidence>
<dbReference type="AlphaFoldDB" id="A0A2S7U664"/>
<dbReference type="PANTHER" id="PTHR12283">
    <property type="entry name" value="GLUTAMINYL-PEPTIDE CYCLOTRANSFERASE"/>
    <property type="match status" value="1"/>
</dbReference>
<sequence>MIESLSTRARFSFQFKAMFIPARFLALSLLSLLLCGCKDSSSSPQSVSQGVPLQLGGKEIADRIARKAYSHTETILSFGHRQPESAGLDQSRAYVIAELKKHGWTSVEQKFKKMTPKGEIQFSNVIARYAPNPGQNPWGRSVTGVLAAHIDSKILPNFLGADDAASSVATIVALAEHLHKNHPTAAKQLELVFFDGEEAVGPNMAFQVDGLYGSIHYSRAVQSSVAQAISPYKKAPQFGIVLDMIGHKNLTIKIPSDTPKKLARSYDAARSKLELKNHFGKSSGSFLDDHYPMIVIADIPTIDLIGDFSANKWWHTSADNMDLISKKSLSMSIHMTLEILSNHL</sequence>
<dbReference type="OrthoDB" id="9779179at2"/>
<dbReference type="GO" id="GO:0016603">
    <property type="term" value="F:glutaminyl-peptide cyclotransferase activity"/>
    <property type="evidence" value="ECO:0007669"/>
    <property type="project" value="TreeGrafter"/>
</dbReference>
<gene>
    <name evidence="4" type="ORF">BSZ32_17230</name>
</gene>
<dbReference type="Pfam" id="PF04389">
    <property type="entry name" value="Peptidase_M28"/>
    <property type="match status" value="1"/>
</dbReference>
<protein>
    <recommendedName>
        <fullName evidence="3">Peptidase M28 domain-containing protein</fullName>
    </recommendedName>
</protein>
<dbReference type="Gene3D" id="3.40.630.10">
    <property type="entry name" value="Zn peptidases"/>
    <property type="match status" value="1"/>
</dbReference>
<dbReference type="GO" id="GO:0008270">
    <property type="term" value="F:zinc ion binding"/>
    <property type="evidence" value="ECO:0007669"/>
    <property type="project" value="TreeGrafter"/>
</dbReference>
<comment type="caution">
    <text evidence="4">The sequence shown here is derived from an EMBL/GenBank/DDBJ whole genome shotgun (WGS) entry which is preliminary data.</text>
</comment>
<dbReference type="SUPFAM" id="SSF53187">
    <property type="entry name" value="Zn-dependent exopeptidases"/>
    <property type="match status" value="1"/>
</dbReference>
<evidence type="ECO:0000313" key="5">
    <source>
        <dbReference type="Proteomes" id="UP000239907"/>
    </source>
</evidence>
<proteinExistence type="predicted"/>
<dbReference type="InterPro" id="IPR040234">
    <property type="entry name" value="QC/QCL"/>
</dbReference>
<evidence type="ECO:0000256" key="1">
    <source>
        <dbReference type="ARBA" id="ARBA00022679"/>
    </source>
</evidence>
<reference evidence="4 5" key="1">
    <citation type="submission" date="2016-12" db="EMBL/GenBank/DDBJ databases">
        <title>Study of bacterial adaptation to deep sea.</title>
        <authorList>
            <person name="Song J."/>
            <person name="Yoshizawa S."/>
            <person name="Kogure K."/>
        </authorList>
    </citation>
    <scope>NUCLEOTIDE SEQUENCE [LARGE SCALE GENOMIC DNA]</scope>
    <source>
        <strain evidence="4 5">SAORIC-165</strain>
    </source>
</reference>
<dbReference type="InterPro" id="IPR007484">
    <property type="entry name" value="Peptidase_M28"/>
</dbReference>
<feature type="domain" description="Peptidase M28" evidence="3">
    <location>
        <begin position="124"/>
        <end position="336"/>
    </location>
</feature>
<dbReference type="Proteomes" id="UP000239907">
    <property type="component" value="Unassembled WGS sequence"/>
</dbReference>
<dbReference type="EMBL" id="MQWA01000001">
    <property type="protein sequence ID" value="PQJ30050.1"/>
    <property type="molecule type" value="Genomic_DNA"/>
</dbReference>
<keyword evidence="5" id="KW-1185">Reference proteome</keyword>